<dbReference type="InterPro" id="IPR029028">
    <property type="entry name" value="Alpha/beta_knot_MTases"/>
</dbReference>
<gene>
    <name evidence="5 6" type="primary">rlmH</name>
    <name evidence="6" type="ORF">DFE_0577</name>
</gene>
<keyword evidence="5" id="KW-0698">rRNA processing</keyword>
<dbReference type="KEGG" id="dfl:DFE_0577"/>
<comment type="similarity">
    <text evidence="4 5">Belongs to the RNA methyltransferase RlmH family.</text>
</comment>
<evidence type="ECO:0000256" key="1">
    <source>
        <dbReference type="ARBA" id="ARBA00022603"/>
    </source>
</evidence>
<feature type="binding site" evidence="5">
    <location>
        <position position="104"/>
    </location>
    <ligand>
        <name>S-adenosyl-L-methionine</name>
        <dbReference type="ChEBI" id="CHEBI:59789"/>
    </ligand>
</feature>
<protein>
    <recommendedName>
        <fullName evidence="5">Ribosomal RNA large subunit methyltransferase H</fullName>
        <ecNumber evidence="5">2.1.1.177</ecNumber>
    </recommendedName>
    <alternativeName>
        <fullName evidence="5">23S rRNA (pseudouridine1915-N3)-methyltransferase</fullName>
    </alternativeName>
    <alternativeName>
        <fullName evidence="5">23S rRNA m3Psi1915 methyltransferase</fullName>
    </alternativeName>
    <alternativeName>
        <fullName evidence="5">rRNA (pseudouridine-N3-)-methyltransferase RlmH</fullName>
    </alternativeName>
</protein>
<dbReference type="Proteomes" id="UP000269883">
    <property type="component" value="Chromosome"/>
</dbReference>
<evidence type="ECO:0000256" key="2">
    <source>
        <dbReference type="ARBA" id="ARBA00022679"/>
    </source>
</evidence>
<dbReference type="EC" id="2.1.1.177" evidence="5"/>
<evidence type="ECO:0000313" key="7">
    <source>
        <dbReference type="Proteomes" id="UP000269883"/>
    </source>
</evidence>
<comment type="catalytic activity">
    <reaction evidence="5">
        <text>pseudouridine(1915) in 23S rRNA + S-adenosyl-L-methionine = N(3)-methylpseudouridine(1915) in 23S rRNA + S-adenosyl-L-homocysteine + H(+)</text>
        <dbReference type="Rhea" id="RHEA:42752"/>
        <dbReference type="Rhea" id="RHEA-COMP:10221"/>
        <dbReference type="Rhea" id="RHEA-COMP:10222"/>
        <dbReference type="ChEBI" id="CHEBI:15378"/>
        <dbReference type="ChEBI" id="CHEBI:57856"/>
        <dbReference type="ChEBI" id="CHEBI:59789"/>
        <dbReference type="ChEBI" id="CHEBI:65314"/>
        <dbReference type="ChEBI" id="CHEBI:74486"/>
        <dbReference type="EC" id="2.1.1.177"/>
    </reaction>
</comment>
<dbReference type="EMBL" id="AP017378">
    <property type="protein sequence ID" value="BBD07303.1"/>
    <property type="molecule type" value="Genomic_DNA"/>
</dbReference>
<dbReference type="HAMAP" id="MF_00658">
    <property type="entry name" value="23SrRNA_methyltr_H"/>
    <property type="match status" value="1"/>
</dbReference>
<keyword evidence="7" id="KW-1185">Reference proteome</keyword>
<dbReference type="PIRSF" id="PIRSF004505">
    <property type="entry name" value="MT_bac"/>
    <property type="match status" value="1"/>
</dbReference>
<dbReference type="InterPro" id="IPR003742">
    <property type="entry name" value="RlmH-like"/>
</dbReference>
<dbReference type="AlphaFoldDB" id="A0A2Z6AVR1"/>
<evidence type="ECO:0000256" key="3">
    <source>
        <dbReference type="ARBA" id="ARBA00022691"/>
    </source>
</evidence>
<dbReference type="PANTHER" id="PTHR33603:SF1">
    <property type="entry name" value="RIBOSOMAL RNA LARGE SUBUNIT METHYLTRANSFERASE H"/>
    <property type="match status" value="1"/>
</dbReference>
<comment type="subcellular location">
    <subcellularLocation>
        <location evidence="5">Cytoplasm</location>
    </subcellularLocation>
</comment>
<dbReference type="SUPFAM" id="SSF75217">
    <property type="entry name" value="alpha/beta knot"/>
    <property type="match status" value="1"/>
</dbReference>
<dbReference type="CDD" id="cd18081">
    <property type="entry name" value="RlmH-like"/>
    <property type="match status" value="1"/>
</dbReference>
<evidence type="ECO:0000313" key="6">
    <source>
        <dbReference type="EMBL" id="BBD07303.1"/>
    </source>
</evidence>
<keyword evidence="5" id="KW-0963">Cytoplasm</keyword>
<dbReference type="GO" id="GO:0005737">
    <property type="term" value="C:cytoplasm"/>
    <property type="evidence" value="ECO:0007669"/>
    <property type="project" value="UniProtKB-SubCell"/>
</dbReference>
<dbReference type="GO" id="GO:0070038">
    <property type="term" value="F:rRNA (pseudouridine-N3-)-methyltransferase activity"/>
    <property type="evidence" value="ECO:0007669"/>
    <property type="project" value="UniProtKB-UniRule"/>
</dbReference>
<dbReference type="Gene3D" id="3.40.1280.10">
    <property type="match status" value="1"/>
</dbReference>
<name>A0A2Z6AVR1_9BACT</name>
<accession>A0A2Z6AVR1</accession>
<dbReference type="RefSeq" id="WP_126376448.1">
    <property type="nucleotide sequence ID" value="NZ_AP017378.1"/>
</dbReference>
<organism evidence="6 7">
    <name type="scientific">Desulfovibrio ferrophilus</name>
    <dbReference type="NCBI Taxonomy" id="241368"/>
    <lineage>
        <taxon>Bacteria</taxon>
        <taxon>Pseudomonadati</taxon>
        <taxon>Thermodesulfobacteriota</taxon>
        <taxon>Desulfovibrionia</taxon>
        <taxon>Desulfovibrionales</taxon>
        <taxon>Desulfovibrionaceae</taxon>
        <taxon>Desulfovibrio</taxon>
    </lineage>
</organism>
<dbReference type="Pfam" id="PF02590">
    <property type="entry name" value="SPOUT_MTase"/>
    <property type="match status" value="1"/>
</dbReference>
<feature type="binding site" evidence="5">
    <location>
        <begin position="123"/>
        <end position="128"/>
    </location>
    <ligand>
        <name>S-adenosyl-L-methionine</name>
        <dbReference type="ChEBI" id="CHEBI:59789"/>
    </ligand>
</feature>
<evidence type="ECO:0000256" key="4">
    <source>
        <dbReference type="ARBA" id="ARBA00038303"/>
    </source>
</evidence>
<proteinExistence type="inferred from homology"/>
<dbReference type="InterPro" id="IPR029026">
    <property type="entry name" value="tRNA_m1G_MTases_N"/>
</dbReference>
<sequence>MRKISFIWIGKLKKGWWKEAAEHYIKRLTPHFPIKQTVLKDAPGHLPPEEKKLWEGKKILEKIGPGDFPVVMDEHGKTMTSPQLSKKLITWTEDPATSPCFIVGGAYGLSDAVLAACRFKLALSSMTFPHEMARVILLEQLYRAAAIAKGSPYHH</sequence>
<comment type="caution">
    <text evidence="5">Lacks conserved residue(s) required for the propagation of feature annotation.</text>
</comment>
<keyword evidence="3 5" id="KW-0949">S-adenosyl-L-methionine</keyword>
<dbReference type="OrthoDB" id="9806643at2"/>
<evidence type="ECO:0000256" key="5">
    <source>
        <dbReference type="HAMAP-Rule" id="MF_00658"/>
    </source>
</evidence>
<comment type="subunit">
    <text evidence="5">Homodimer.</text>
</comment>
<keyword evidence="1 5" id="KW-0489">Methyltransferase</keyword>
<keyword evidence="2 5" id="KW-0808">Transferase</keyword>
<comment type="function">
    <text evidence="5">Specifically methylates the pseudouridine at position 1915 (m3Psi1915) in 23S rRNA.</text>
</comment>
<dbReference type="PANTHER" id="PTHR33603">
    <property type="entry name" value="METHYLTRANSFERASE"/>
    <property type="match status" value="1"/>
</dbReference>
<reference evidence="6 7" key="1">
    <citation type="journal article" date="2018" name="Sci. Adv.">
        <title>Multi-heme cytochromes provide a pathway for survival in energy-limited environments.</title>
        <authorList>
            <person name="Deng X."/>
            <person name="Dohmae N."/>
            <person name="Nealson K.H."/>
            <person name="Hashimoto K."/>
            <person name="Okamoto A."/>
        </authorList>
    </citation>
    <scope>NUCLEOTIDE SEQUENCE [LARGE SCALE GENOMIC DNA]</scope>
    <source>
        <strain evidence="6 7">IS5</strain>
    </source>
</reference>